<reference evidence="3" key="1">
    <citation type="journal article" date="2020" name="Stud. Mycol.">
        <title>101 Dothideomycetes genomes: a test case for predicting lifestyles and emergence of pathogens.</title>
        <authorList>
            <person name="Haridas S."/>
            <person name="Albert R."/>
            <person name="Binder M."/>
            <person name="Bloem J."/>
            <person name="Labutti K."/>
            <person name="Salamov A."/>
            <person name="Andreopoulos B."/>
            <person name="Baker S."/>
            <person name="Barry K."/>
            <person name="Bills G."/>
            <person name="Bluhm B."/>
            <person name="Cannon C."/>
            <person name="Castanera R."/>
            <person name="Culley D."/>
            <person name="Daum C."/>
            <person name="Ezra D."/>
            <person name="Gonzalez J."/>
            <person name="Henrissat B."/>
            <person name="Kuo A."/>
            <person name="Liang C."/>
            <person name="Lipzen A."/>
            <person name="Lutzoni F."/>
            <person name="Magnuson J."/>
            <person name="Mondo S."/>
            <person name="Nolan M."/>
            <person name="Ohm R."/>
            <person name="Pangilinan J."/>
            <person name="Park H.-J."/>
            <person name="Ramirez L."/>
            <person name="Alfaro M."/>
            <person name="Sun H."/>
            <person name="Tritt A."/>
            <person name="Yoshinaga Y."/>
            <person name="Zwiers L.-H."/>
            <person name="Turgeon B."/>
            <person name="Goodwin S."/>
            <person name="Spatafora J."/>
            <person name="Crous P."/>
            <person name="Grigoriev I."/>
        </authorList>
    </citation>
    <scope>NUCLEOTIDE SEQUENCE</scope>
    <source>
        <strain evidence="3">CBS 269.34</strain>
    </source>
</reference>
<feature type="domain" description="Heterokaryon incompatibility" evidence="2">
    <location>
        <begin position="40"/>
        <end position="88"/>
    </location>
</feature>
<proteinExistence type="predicted"/>
<dbReference type="OrthoDB" id="3787959at2759"/>
<protein>
    <recommendedName>
        <fullName evidence="2">Heterokaryon incompatibility domain-containing protein</fullName>
    </recommendedName>
</protein>
<feature type="region of interest" description="Disordered" evidence="1">
    <location>
        <begin position="438"/>
        <end position="457"/>
    </location>
</feature>
<dbReference type="PANTHER" id="PTHR10622:SF12">
    <property type="entry name" value="HET DOMAIN-CONTAINING PROTEIN"/>
    <property type="match status" value="1"/>
</dbReference>
<gene>
    <name evidence="3" type="ORF">BU16DRAFT_585902</name>
</gene>
<dbReference type="Proteomes" id="UP000799750">
    <property type="component" value="Unassembled WGS sequence"/>
</dbReference>
<dbReference type="AlphaFoldDB" id="A0A6A6QC00"/>
<feature type="compositionally biased region" description="Basic and acidic residues" evidence="1">
    <location>
        <begin position="442"/>
        <end position="457"/>
    </location>
</feature>
<sequence>MQFCHTDGALTRMKSPTRICCHQTELPKRRGFAKIKGFCDLASASNCRYGWVDTCCINKGNSSELTEAINSMYLWYSCSALCVVYLEDIPQKQFSDSEWFDRGWTLQELIAPKAVSFFDHEWNPMGSKTELLVELSRKTKIPKDVLSHTAALSSCSVAQRMSWAAKRKTKRIEDRAYSLMGLFNVNMPMIYGEREKAFLRLQQHIIQQTKDESIFAWTMEPGDASPRYSSLYAPSPSVYLDSSYVTPTLGSQGFTETNGELSIELRVSLCAPGIDIAVLNCTTTLRAHVAVGLIIARLPNDNTYVRVRDHDDSSMITIEDILKLPRRRINVPIYPCEPPKRTFFGFWLRTLQPPGHTESDVVILSNCQPPGEDYVFQHDYCQGNAGIVCIKPKDISKRSEWSRIRWIKLGFNFKGTPALWLANDSQSGRLQRPFENALASQRSEERSCDHEKSMTEDTAERYGAEKYARWKGTQDRYDHFEWPAGRSYIWINKEQGLTDHAIPELNLQVSIQLVPFHSPTRAIPRNRDRSGFSMEPMTVWAVDITETKQRTRQEHEPLVDQSTRLKAIDCITWSLSLPCILPPFCFVSTCPKGAITDSECLTAWATVWKPFDDGKRATKAKKMKIETEYQSARATYAARAESRIIRLN</sequence>
<evidence type="ECO:0000259" key="2">
    <source>
        <dbReference type="Pfam" id="PF06985"/>
    </source>
</evidence>
<keyword evidence="4" id="KW-1185">Reference proteome</keyword>
<evidence type="ECO:0000256" key="1">
    <source>
        <dbReference type="SAM" id="MobiDB-lite"/>
    </source>
</evidence>
<evidence type="ECO:0000313" key="4">
    <source>
        <dbReference type="Proteomes" id="UP000799750"/>
    </source>
</evidence>
<name>A0A6A6QC00_9PEZI</name>
<organism evidence="3 4">
    <name type="scientific">Lophium mytilinum</name>
    <dbReference type="NCBI Taxonomy" id="390894"/>
    <lineage>
        <taxon>Eukaryota</taxon>
        <taxon>Fungi</taxon>
        <taxon>Dikarya</taxon>
        <taxon>Ascomycota</taxon>
        <taxon>Pezizomycotina</taxon>
        <taxon>Dothideomycetes</taxon>
        <taxon>Pleosporomycetidae</taxon>
        <taxon>Mytilinidiales</taxon>
        <taxon>Mytilinidiaceae</taxon>
        <taxon>Lophium</taxon>
    </lineage>
</organism>
<accession>A0A6A6QC00</accession>
<dbReference type="Pfam" id="PF06985">
    <property type="entry name" value="HET"/>
    <property type="match status" value="1"/>
</dbReference>
<dbReference type="PANTHER" id="PTHR10622">
    <property type="entry name" value="HET DOMAIN-CONTAINING PROTEIN"/>
    <property type="match status" value="1"/>
</dbReference>
<dbReference type="EMBL" id="MU004198">
    <property type="protein sequence ID" value="KAF2489671.1"/>
    <property type="molecule type" value="Genomic_DNA"/>
</dbReference>
<dbReference type="InterPro" id="IPR010730">
    <property type="entry name" value="HET"/>
</dbReference>
<evidence type="ECO:0000313" key="3">
    <source>
        <dbReference type="EMBL" id="KAF2489671.1"/>
    </source>
</evidence>